<gene>
    <name evidence="3" type="ORF">ACFSF0_11470</name>
</gene>
<evidence type="ECO:0000313" key="4">
    <source>
        <dbReference type="Proteomes" id="UP001597304"/>
    </source>
</evidence>
<dbReference type="InterPro" id="IPR007607">
    <property type="entry name" value="BacA/B"/>
</dbReference>
<accession>A0ABW4KTQ1</accession>
<sequence length="152" mass="15456">MFGSGKDKPSPLATPAVSAAAGKQIDTLIAEQCTLEGDLTTQNSVKVDGQIKGTLRAEGRAIIGETGVVKGDVHAADLLVLGRLEGNVFAQRLHLQASANIHGNISTESLQVDPGARYHGSVSMQGDAASGPTVVPFTAPASDGAPSRSVKG</sequence>
<dbReference type="Proteomes" id="UP001597304">
    <property type="component" value="Unassembled WGS sequence"/>
</dbReference>
<reference evidence="4" key="1">
    <citation type="journal article" date="2019" name="Int. J. Syst. Evol. Microbiol.">
        <title>The Global Catalogue of Microorganisms (GCM) 10K type strain sequencing project: providing services to taxonomists for standard genome sequencing and annotation.</title>
        <authorList>
            <consortium name="The Broad Institute Genomics Platform"/>
            <consortium name="The Broad Institute Genome Sequencing Center for Infectious Disease"/>
            <person name="Wu L."/>
            <person name="Ma J."/>
        </authorList>
    </citation>
    <scope>NUCLEOTIDE SEQUENCE [LARGE SCALE GENOMIC DNA]</scope>
    <source>
        <strain evidence="4">LMG 29247</strain>
    </source>
</reference>
<evidence type="ECO:0000256" key="2">
    <source>
        <dbReference type="SAM" id="MobiDB-lite"/>
    </source>
</evidence>
<organism evidence="3 4">
    <name type="scientific">Ottowia flava</name>
    <dbReference type="NCBI Taxonomy" id="2675430"/>
    <lineage>
        <taxon>Bacteria</taxon>
        <taxon>Pseudomonadati</taxon>
        <taxon>Pseudomonadota</taxon>
        <taxon>Betaproteobacteria</taxon>
        <taxon>Burkholderiales</taxon>
        <taxon>Comamonadaceae</taxon>
        <taxon>Ottowia</taxon>
    </lineage>
</organism>
<dbReference type="PANTHER" id="PTHR35024">
    <property type="entry name" value="HYPOTHETICAL CYTOSOLIC PROTEIN"/>
    <property type="match status" value="1"/>
</dbReference>
<dbReference type="PANTHER" id="PTHR35024:SF4">
    <property type="entry name" value="POLYMER-FORMING CYTOSKELETAL PROTEIN"/>
    <property type="match status" value="1"/>
</dbReference>
<feature type="region of interest" description="Disordered" evidence="2">
    <location>
        <begin position="121"/>
        <end position="152"/>
    </location>
</feature>
<evidence type="ECO:0000256" key="1">
    <source>
        <dbReference type="ARBA" id="ARBA00044755"/>
    </source>
</evidence>
<dbReference type="EMBL" id="JBHUEJ010000022">
    <property type="protein sequence ID" value="MFD1711232.1"/>
    <property type="molecule type" value="Genomic_DNA"/>
</dbReference>
<protein>
    <submittedName>
        <fullName evidence="3">Polymer-forming cytoskeletal protein</fullName>
    </submittedName>
</protein>
<proteinExistence type="inferred from homology"/>
<keyword evidence="4" id="KW-1185">Reference proteome</keyword>
<name>A0ABW4KTQ1_9BURK</name>
<comment type="similarity">
    <text evidence="1">Belongs to the bactofilin family.</text>
</comment>
<evidence type="ECO:0000313" key="3">
    <source>
        <dbReference type="EMBL" id="MFD1711232.1"/>
    </source>
</evidence>
<comment type="caution">
    <text evidence="3">The sequence shown here is derived from an EMBL/GenBank/DDBJ whole genome shotgun (WGS) entry which is preliminary data.</text>
</comment>
<dbReference type="Pfam" id="PF04519">
    <property type="entry name" value="Bactofilin"/>
    <property type="match status" value="1"/>
</dbReference>
<dbReference type="RefSeq" id="WP_147911374.1">
    <property type="nucleotide sequence ID" value="NZ_JBHUEJ010000022.1"/>
</dbReference>